<keyword evidence="3" id="KW-1133">Transmembrane helix</keyword>
<protein>
    <submittedName>
        <fullName evidence="4">Type II toxin-antitoxin system RelE/ParE family toxin</fullName>
    </submittedName>
</protein>
<keyword evidence="3" id="KW-0472">Membrane</keyword>
<accession>A0ABV7NDA0</accession>
<dbReference type="InterPro" id="IPR051803">
    <property type="entry name" value="TA_system_RelE-like_toxin"/>
</dbReference>
<organism evidence="4 5">
    <name type="scientific">Sphingobium rhizovicinum</name>
    <dbReference type="NCBI Taxonomy" id="432308"/>
    <lineage>
        <taxon>Bacteria</taxon>
        <taxon>Pseudomonadati</taxon>
        <taxon>Pseudomonadota</taxon>
        <taxon>Alphaproteobacteria</taxon>
        <taxon>Sphingomonadales</taxon>
        <taxon>Sphingomonadaceae</taxon>
        <taxon>Sphingobium</taxon>
    </lineage>
</organism>
<evidence type="ECO:0000256" key="1">
    <source>
        <dbReference type="ARBA" id="ARBA00006226"/>
    </source>
</evidence>
<dbReference type="Pfam" id="PF05016">
    <property type="entry name" value="ParE_toxin"/>
    <property type="match status" value="1"/>
</dbReference>
<dbReference type="InterPro" id="IPR035093">
    <property type="entry name" value="RelE/ParE_toxin_dom_sf"/>
</dbReference>
<evidence type="ECO:0000256" key="3">
    <source>
        <dbReference type="SAM" id="Phobius"/>
    </source>
</evidence>
<keyword evidence="3" id="KW-0812">Transmembrane</keyword>
<dbReference type="PANTHER" id="PTHR33755">
    <property type="entry name" value="TOXIN PARE1-RELATED"/>
    <property type="match status" value="1"/>
</dbReference>
<evidence type="ECO:0000313" key="4">
    <source>
        <dbReference type="EMBL" id="MFC3441439.1"/>
    </source>
</evidence>
<dbReference type="Proteomes" id="UP001595681">
    <property type="component" value="Unassembled WGS sequence"/>
</dbReference>
<sequence>MTRRIVFTPEAEEQIGAIQDYIADAGSPQIATRFTDAILAHLDMLADYPLIGTARDDVRRGLRTLTHRRRVTIAFMVEAEAVVIIGFYYGGQDFETLLGDEPS</sequence>
<keyword evidence="2" id="KW-1277">Toxin-antitoxin system</keyword>
<name>A0ABV7NDA0_9SPHN</name>
<comment type="similarity">
    <text evidence="1">Belongs to the RelE toxin family.</text>
</comment>
<reference evidence="5" key="1">
    <citation type="journal article" date="2019" name="Int. J. Syst. Evol. Microbiol.">
        <title>The Global Catalogue of Microorganisms (GCM) 10K type strain sequencing project: providing services to taxonomists for standard genome sequencing and annotation.</title>
        <authorList>
            <consortium name="The Broad Institute Genomics Platform"/>
            <consortium name="The Broad Institute Genome Sequencing Center for Infectious Disease"/>
            <person name="Wu L."/>
            <person name="Ma J."/>
        </authorList>
    </citation>
    <scope>NUCLEOTIDE SEQUENCE [LARGE SCALE GENOMIC DNA]</scope>
    <source>
        <strain evidence="5">CCM 7491</strain>
    </source>
</reference>
<evidence type="ECO:0000256" key="2">
    <source>
        <dbReference type="ARBA" id="ARBA00022649"/>
    </source>
</evidence>
<gene>
    <name evidence="4" type="ORF">ACFOKF_09580</name>
</gene>
<dbReference type="EMBL" id="JBHRVU010000004">
    <property type="protein sequence ID" value="MFC3441439.1"/>
    <property type="molecule type" value="Genomic_DNA"/>
</dbReference>
<evidence type="ECO:0000313" key="5">
    <source>
        <dbReference type="Proteomes" id="UP001595681"/>
    </source>
</evidence>
<dbReference type="InterPro" id="IPR007712">
    <property type="entry name" value="RelE/ParE_toxin"/>
</dbReference>
<comment type="caution">
    <text evidence="4">The sequence shown here is derived from an EMBL/GenBank/DDBJ whole genome shotgun (WGS) entry which is preliminary data.</text>
</comment>
<proteinExistence type="inferred from homology"/>
<feature type="transmembrane region" description="Helical" evidence="3">
    <location>
        <begin position="71"/>
        <end position="90"/>
    </location>
</feature>
<dbReference type="RefSeq" id="WP_380795339.1">
    <property type="nucleotide sequence ID" value="NZ_JBHRVU010000004.1"/>
</dbReference>
<keyword evidence="5" id="KW-1185">Reference proteome</keyword>
<dbReference type="Gene3D" id="3.30.2310.20">
    <property type="entry name" value="RelE-like"/>
    <property type="match status" value="1"/>
</dbReference>